<dbReference type="AlphaFoldDB" id="A0A7S2KWP3"/>
<feature type="transmembrane region" description="Helical" evidence="1">
    <location>
        <begin position="201"/>
        <end position="222"/>
    </location>
</feature>
<evidence type="ECO:0000313" key="2">
    <source>
        <dbReference type="EMBL" id="CAD9588926.1"/>
    </source>
</evidence>
<keyword evidence="1" id="KW-1133">Transmembrane helix</keyword>
<feature type="transmembrane region" description="Helical" evidence="1">
    <location>
        <begin position="30"/>
        <end position="50"/>
    </location>
</feature>
<gene>
    <name evidence="2" type="ORF">SMAR0320_LOCUS6239</name>
</gene>
<proteinExistence type="predicted"/>
<dbReference type="EMBL" id="HBGZ01008714">
    <property type="protein sequence ID" value="CAD9588926.1"/>
    <property type="molecule type" value="Transcribed_RNA"/>
</dbReference>
<reference evidence="2" key="1">
    <citation type="submission" date="2021-01" db="EMBL/GenBank/DDBJ databases">
        <authorList>
            <person name="Corre E."/>
            <person name="Pelletier E."/>
            <person name="Niang G."/>
            <person name="Scheremetjew M."/>
            <person name="Finn R."/>
            <person name="Kale V."/>
            <person name="Holt S."/>
            <person name="Cochrane G."/>
            <person name="Meng A."/>
            <person name="Brown T."/>
            <person name="Cohen L."/>
        </authorList>
    </citation>
    <scope>NUCLEOTIDE SEQUENCE</scope>
    <source>
        <strain evidence="2">SM1012Den-03</strain>
    </source>
</reference>
<feature type="transmembrane region" description="Helical" evidence="1">
    <location>
        <begin position="176"/>
        <end position="195"/>
    </location>
</feature>
<feature type="transmembrane region" description="Helical" evidence="1">
    <location>
        <begin position="229"/>
        <end position="250"/>
    </location>
</feature>
<accession>A0A7S2KWP3</accession>
<sequence>MNAHEFNEAPDDIPNPVCADSPGLTDGERIVVIIAHYLAFPVCTLAMYALYKKMDIIQQRIYSPFTLMVGLVWLQLGTAFEIGNHHYTADWGLEIATTDLINASFSFCNFGANNINAIALKKKGVPLLRCPDFSKGIINGLVDVVAIIGDFVLLIATIIQPLLYVMLGRAGSNSVLIPYSSIAGVFTLIRLWQHLGPNTYTFWGGTLFLVFVLSGVGFNVLYGMICVEFLHVAIGGSFVGAMIPFTIALWNAELPGPTDVDSGEVIKGVVGYVTSFLSGRKDDAGYGGLSENTSLV</sequence>
<keyword evidence="1" id="KW-0812">Transmembrane</keyword>
<feature type="transmembrane region" description="Helical" evidence="1">
    <location>
        <begin position="62"/>
        <end position="80"/>
    </location>
</feature>
<feature type="transmembrane region" description="Helical" evidence="1">
    <location>
        <begin position="144"/>
        <end position="164"/>
    </location>
</feature>
<evidence type="ECO:0000256" key="1">
    <source>
        <dbReference type="SAM" id="Phobius"/>
    </source>
</evidence>
<protein>
    <submittedName>
        <fullName evidence="2">Uncharacterized protein</fullName>
    </submittedName>
</protein>
<keyword evidence="1" id="KW-0472">Membrane</keyword>
<name>A0A7S2KWP3_9STRA</name>
<organism evidence="2">
    <name type="scientific">Skeletonema marinoi</name>
    <dbReference type="NCBI Taxonomy" id="267567"/>
    <lineage>
        <taxon>Eukaryota</taxon>
        <taxon>Sar</taxon>
        <taxon>Stramenopiles</taxon>
        <taxon>Ochrophyta</taxon>
        <taxon>Bacillariophyta</taxon>
        <taxon>Coscinodiscophyceae</taxon>
        <taxon>Thalassiosirophycidae</taxon>
        <taxon>Thalassiosirales</taxon>
        <taxon>Skeletonemataceae</taxon>
        <taxon>Skeletonema</taxon>
        <taxon>Skeletonema marinoi-dohrnii complex</taxon>
    </lineage>
</organism>